<name>A0AAW2RT99_9LAMI</name>
<evidence type="ECO:0000313" key="1">
    <source>
        <dbReference type="EMBL" id="KAL0382646.1"/>
    </source>
</evidence>
<protein>
    <submittedName>
        <fullName evidence="1">Uncharacterized protein</fullName>
    </submittedName>
</protein>
<dbReference type="PANTHER" id="PTHR33883">
    <property type="entry name" value="WPP DOMAIN-ASSOCIATED PROTEIN"/>
    <property type="match status" value="1"/>
</dbReference>
<proteinExistence type="predicted"/>
<reference evidence="1" key="2">
    <citation type="journal article" date="2024" name="Plant">
        <title>Genomic evolution and insights into agronomic trait innovations of Sesamum species.</title>
        <authorList>
            <person name="Miao H."/>
            <person name="Wang L."/>
            <person name="Qu L."/>
            <person name="Liu H."/>
            <person name="Sun Y."/>
            <person name="Le M."/>
            <person name="Wang Q."/>
            <person name="Wei S."/>
            <person name="Zheng Y."/>
            <person name="Lin W."/>
            <person name="Duan Y."/>
            <person name="Cao H."/>
            <person name="Xiong S."/>
            <person name="Wang X."/>
            <person name="Wei L."/>
            <person name="Li C."/>
            <person name="Ma Q."/>
            <person name="Ju M."/>
            <person name="Zhao R."/>
            <person name="Li G."/>
            <person name="Mu C."/>
            <person name="Tian Q."/>
            <person name="Mei H."/>
            <person name="Zhang T."/>
            <person name="Gao T."/>
            <person name="Zhang H."/>
        </authorList>
    </citation>
    <scope>NUCLEOTIDE SEQUENCE</scope>
    <source>
        <strain evidence="1">KEN8</strain>
    </source>
</reference>
<reference evidence="1" key="1">
    <citation type="submission" date="2020-06" db="EMBL/GenBank/DDBJ databases">
        <authorList>
            <person name="Li T."/>
            <person name="Hu X."/>
            <person name="Zhang T."/>
            <person name="Song X."/>
            <person name="Zhang H."/>
            <person name="Dai N."/>
            <person name="Sheng W."/>
            <person name="Hou X."/>
            <person name="Wei L."/>
        </authorList>
    </citation>
    <scope>NUCLEOTIDE SEQUENCE</scope>
    <source>
        <strain evidence="1">KEN8</strain>
        <tissue evidence="1">Leaf</tissue>
    </source>
</reference>
<organism evidence="1">
    <name type="scientific">Sesamum calycinum</name>
    <dbReference type="NCBI Taxonomy" id="2727403"/>
    <lineage>
        <taxon>Eukaryota</taxon>
        <taxon>Viridiplantae</taxon>
        <taxon>Streptophyta</taxon>
        <taxon>Embryophyta</taxon>
        <taxon>Tracheophyta</taxon>
        <taxon>Spermatophyta</taxon>
        <taxon>Magnoliopsida</taxon>
        <taxon>eudicotyledons</taxon>
        <taxon>Gunneridae</taxon>
        <taxon>Pentapetalae</taxon>
        <taxon>asterids</taxon>
        <taxon>lamiids</taxon>
        <taxon>Lamiales</taxon>
        <taxon>Pedaliaceae</taxon>
        <taxon>Sesamum</taxon>
    </lineage>
</organism>
<sequence length="106" mass="12120">MEDLFGQIECRTKSDSIVMRILRSAMDEAHEKLQSDDGPIEFLHERSTFYELAAILVEGGLSIVEEETEIPESSSDKILADLKDIRHWLQGRIQDMKRLIVEKTGS</sequence>
<dbReference type="AlphaFoldDB" id="A0AAW2RT99"/>
<gene>
    <name evidence="1" type="ORF">Scaly_0551900</name>
</gene>
<accession>A0AAW2RT99</accession>
<dbReference type="PANTHER" id="PTHR33883:SF7">
    <property type="entry name" value="OS04G0521600 PROTEIN"/>
    <property type="match status" value="1"/>
</dbReference>
<dbReference type="EMBL" id="JACGWM010000003">
    <property type="protein sequence ID" value="KAL0382646.1"/>
    <property type="molecule type" value="Genomic_DNA"/>
</dbReference>
<dbReference type="InterPro" id="IPR037490">
    <property type="entry name" value="WAP"/>
</dbReference>
<comment type="caution">
    <text evidence="1">The sequence shown here is derived from an EMBL/GenBank/DDBJ whole genome shotgun (WGS) entry which is preliminary data.</text>
</comment>